<dbReference type="Gene3D" id="3.30.70.1170">
    <property type="entry name" value="Sun protein, domain 3"/>
    <property type="match status" value="1"/>
</dbReference>
<dbReference type="Proteomes" id="UP000245712">
    <property type="component" value="Unassembled WGS sequence"/>
</dbReference>
<evidence type="ECO:0000313" key="9">
    <source>
        <dbReference type="Proteomes" id="UP000245712"/>
    </source>
</evidence>
<keyword evidence="3 5" id="KW-0949">S-adenosyl-L-methionine</keyword>
<dbReference type="InterPro" id="IPR049560">
    <property type="entry name" value="MeTrfase_RsmB-F_NOP2_cat"/>
</dbReference>
<evidence type="ECO:0000256" key="5">
    <source>
        <dbReference type="PROSITE-ProRule" id="PRU01023"/>
    </source>
</evidence>
<proteinExistence type="inferred from homology"/>
<gene>
    <name evidence="8" type="ORF">C7402_11412</name>
</gene>
<feature type="binding site" evidence="5">
    <location>
        <position position="255"/>
    </location>
    <ligand>
        <name>S-adenosyl-L-methionine</name>
        <dbReference type="ChEBI" id="CHEBI:59789"/>
    </ligand>
</feature>
<dbReference type="RefSeq" id="WP_116612833.1">
    <property type="nucleotide sequence ID" value="NZ_CAJZAT010000161.1"/>
</dbReference>
<feature type="compositionally biased region" description="Low complexity" evidence="6">
    <location>
        <begin position="427"/>
        <end position="436"/>
    </location>
</feature>
<keyword evidence="9" id="KW-1185">Reference proteome</keyword>
<comment type="similarity">
    <text evidence="5">Belongs to the class I-like SAM-binding methyltransferase superfamily. RsmB/NOP family.</text>
</comment>
<feature type="binding site" evidence="5">
    <location>
        <position position="282"/>
    </location>
    <ligand>
        <name>S-adenosyl-L-methionine</name>
        <dbReference type="ChEBI" id="CHEBI:59789"/>
    </ligand>
</feature>
<evidence type="ECO:0000256" key="2">
    <source>
        <dbReference type="ARBA" id="ARBA00022679"/>
    </source>
</evidence>
<dbReference type="InterPro" id="IPR054728">
    <property type="entry name" value="RsmB-like_ferredoxin"/>
</dbReference>
<dbReference type="PANTHER" id="PTHR22807:SF53">
    <property type="entry name" value="RIBOSOMAL RNA SMALL SUBUNIT METHYLTRANSFERASE B-RELATED"/>
    <property type="match status" value="1"/>
</dbReference>
<dbReference type="InterPro" id="IPR001678">
    <property type="entry name" value="MeTrfase_RsmB-F_NOP2_dom"/>
</dbReference>
<protein>
    <submittedName>
        <fullName evidence="8">16S rRNA (Cytosine967-C5)-methyltransferase</fullName>
    </submittedName>
</protein>
<dbReference type="PROSITE" id="PS51686">
    <property type="entry name" value="SAM_MT_RSMB_NOP"/>
    <property type="match status" value="1"/>
</dbReference>
<evidence type="ECO:0000313" key="8">
    <source>
        <dbReference type="EMBL" id="PVX77785.1"/>
    </source>
</evidence>
<keyword evidence="1 5" id="KW-0489">Methyltransferase</keyword>
<evidence type="ECO:0000259" key="7">
    <source>
        <dbReference type="PROSITE" id="PS51686"/>
    </source>
</evidence>
<evidence type="ECO:0000256" key="1">
    <source>
        <dbReference type="ARBA" id="ARBA00022603"/>
    </source>
</evidence>
<dbReference type="CDD" id="cd02440">
    <property type="entry name" value="AdoMet_MTases"/>
    <property type="match status" value="1"/>
</dbReference>
<keyword evidence="4 5" id="KW-0694">RNA-binding</keyword>
<dbReference type="Pfam" id="PF01189">
    <property type="entry name" value="Methyltr_RsmB-F"/>
    <property type="match status" value="1"/>
</dbReference>
<dbReference type="Pfam" id="PF22458">
    <property type="entry name" value="RsmF-B_ferredox"/>
    <property type="match status" value="1"/>
</dbReference>
<dbReference type="PANTHER" id="PTHR22807">
    <property type="entry name" value="NOP2 YEAST -RELATED NOL1/NOP2/FMU SUN DOMAIN-CONTAINING"/>
    <property type="match status" value="1"/>
</dbReference>
<name>A0ABX5KLB7_9BURK</name>
<evidence type="ECO:0000256" key="6">
    <source>
        <dbReference type="SAM" id="MobiDB-lite"/>
    </source>
</evidence>
<sequence>MRLHGFLIGQTETLLADVLKFTGPADAVTSRFFREHPKLGHAERGVIAEAVFAVLRRRMEFAHLAESGSGSPTRRLTLLGLMATAGRSAIRPFVSDAEASWLEHVARIDPASLPQRVQINLPEWIVKALETRFDGAELAQLAAALNYPAPLDLRANPIKASRDELIRALSAAGIEGGETPFAPFGVRVTGKPALSKLDAFKNGWFEVQDEGSQLLCTLVAPRRGEMVVDFCAGAGGKTLALGAMMRSTGRLYAFDVSDRRLAKLKPRLARSGLSNVNPVLIDSEHDAKIKRLIGKIDRVLVDAPCSGLGTLRRNPDLKWRQSPESITELAPKQLSILTSAARLLKRGGRLVYATCSILEAENEAVVKQFLEAHPEFVLVSARDVLAEQRVGLDTGDYLSLWPHRHATDGFFAAVLERRGDPKPKTKAAGAQTTPEEAAAEQETADAIAKAQVSEAAEPDAALE</sequence>
<evidence type="ECO:0000256" key="3">
    <source>
        <dbReference type="ARBA" id="ARBA00022691"/>
    </source>
</evidence>
<feature type="active site" description="Nucleophile" evidence="5">
    <location>
        <position position="355"/>
    </location>
</feature>
<reference evidence="8 9" key="1">
    <citation type="submission" date="2018-05" db="EMBL/GenBank/DDBJ databases">
        <title>Genomic Encyclopedia of Type Strains, Phase IV (KMG-V): Genome sequencing to study the core and pangenomes of soil and plant-associated prokaryotes.</title>
        <authorList>
            <person name="Whitman W."/>
        </authorList>
    </citation>
    <scope>NUCLEOTIDE SEQUENCE [LARGE SCALE GENOMIC DNA]</scope>
    <source>
        <strain evidence="8 9">SCZa-39</strain>
    </source>
</reference>
<comment type="caution">
    <text evidence="8">The sequence shown here is derived from an EMBL/GenBank/DDBJ whole genome shotgun (WGS) entry which is preliminary data.</text>
</comment>
<dbReference type="InterPro" id="IPR023267">
    <property type="entry name" value="RCMT"/>
</dbReference>
<feature type="region of interest" description="Disordered" evidence="6">
    <location>
        <begin position="420"/>
        <end position="463"/>
    </location>
</feature>
<feature type="binding site" evidence="5">
    <location>
        <position position="302"/>
    </location>
    <ligand>
        <name>S-adenosyl-L-methionine</name>
        <dbReference type="ChEBI" id="CHEBI:59789"/>
    </ligand>
</feature>
<organism evidence="8 9">
    <name type="scientific">Paraburkholderia unamae</name>
    <dbReference type="NCBI Taxonomy" id="219649"/>
    <lineage>
        <taxon>Bacteria</taxon>
        <taxon>Pseudomonadati</taxon>
        <taxon>Pseudomonadota</taxon>
        <taxon>Betaproteobacteria</taxon>
        <taxon>Burkholderiales</taxon>
        <taxon>Burkholderiaceae</taxon>
        <taxon>Paraburkholderia</taxon>
    </lineage>
</organism>
<feature type="domain" description="SAM-dependent MTase RsmB/NOP-type" evidence="7">
    <location>
        <begin position="141"/>
        <end position="418"/>
    </location>
</feature>
<dbReference type="SUPFAM" id="SSF53335">
    <property type="entry name" value="S-adenosyl-L-methionine-dependent methyltransferases"/>
    <property type="match status" value="1"/>
</dbReference>
<evidence type="ECO:0000256" key="4">
    <source>
        <dbReference type="ARBA" id="ARBA00022884"/>
    </source>
</evidence>
<dbReference type="InterPro" id="IPR029063">
    <property type="entry name" value="SAM-dependent_MTases_sf"/>
</dbReference>
<dbReference type="PRINTS" id="PR02008">
    <property type="entry name" value="RCMTFAMILY"/>
</dbReference>
<comment type="caution">
    <text evidence="5">Lacks conserved residue(s) required for the propagation of feature annotation.</text>
</comment>
<dbReference type="EMBL" id="QEOB01000014">
    <property type="protein sequence ID" value="PVX77785.1"/>
    <property type="molecule type" value="Genomic_DNA"/>
</dbReference>
<keyword evidence="2 5" id="KW-0808">Transferase</keyword>
<accession>A0ABX5KLB7</accession>
<dbReference type="Gene3D" id="3.40.50.150">
    <property type="entry name" value="Vaccinia Virus protein VP39"/>
    <property type="match status" value="1"/>
</dbReference>